<feature type="domain" description="Metallo-beta-lactamase" evidence="1">
    <location>
        <begin position="18"/>
        <end position="232"/>
    </location>
</feature>
<dbReference type="InterPro" id="IPR036866">
    <property type="entry name" value="RibonucZ/Hydroxyglut_hydro"/>
</dbReference>
<protein>
    <submittedName>
        <fullName evidence="2">Ribonuclease BN, tRNA processing enzyme</fullName>
    </submittedName>
</protein>
<dbReference type="InterPro" id="IPR001279">
    <property type="entry name" value="Metallo-B-lactamas"/>
</dbReference>
<accession>A0A1M7RA04</accession>
<dbReference type="OrthoDB" id="9800940at2"/>
<dbReference type="STRING" id="134849.SAMN05443668_10916"/>
<name>A0A1M7RA04_9ACTN</name>
<evidence type="ECO:0000259" key="1">
    <source>
        <dbReference type="SMART" id="SM00849"/>
    </source>
</evidence>
<reference evidence="2 3" key="1">
    <citation type="submission" date="2016-11" db="EMBL/GenBank/DDBJ databases">
        <authorList>
            <person name="Jaros S."/>
            <person name="Januszkiewicz K."/>
            <person name="Wedrychowicz H."/>
        </authorList>
    </citation>
    <scope>NUCLEOTIDE SEQUENCE [LARGE SCALE GENOMIC DNA]</scope>
    <source>
        <strain evidence="2 3">DSM 46144</strain>
    </source>
</reference>
<dbReference type="RefSeq" id="WP_073260647.1">
    <property type="nucleotide sequence ID" value="NZ_FRCS01000009.1"/>
</dbReference>
<dbReference type="PANTHER" id="PTHR46018:SF4">
    <property type="entry name" value="METALLO-HYDROLASE YHFI-RELATED"/>
    <property type="match status" value="1"/>
</dbReference>
<dbReference type="EMBL" id="FRCS01000009">
    <property type="protein sequence ID" value="SHN43066.1"/>
    <property type="molecule type" value="Genomic_DNA"/>
</dbReference>
<dbReference type="Gene3D" id="3.60.15.10">
    <property type="entry name" value="Ribonuclease Z/Hydroxyacylglutathione hydrolase-like"/>
    <property type="match status" value="1"/>
</dbReference>
<dbReference type="SUPFAM" id="SSF56281">
    <property type="entry name" value="Metallo-hydrolase/oxidoreductase"/>
    <property type="match status" value="1"/>
</dbReference>
<dbReference type="CDD" id="cd07716">
    <property type="entry name" value="RNaseZ_short-form-like_MBL-fold"/>
    <property type="match status" value="1"/>
</dbReference>
<dbReference type="AlphaFoldDB" id="A0A1M7RA04"/>
<evidence type="ECO:0000313" key="3">
    <source>
        <dbReference type="Proteomes" id="UP000184440"/>
    </source>
</evidence>
<evidence type="ECO:0000313" key="2">
    <source>
        <dbReference type="EMBL" id="SHN43066.1"/>
    </source>
</evidence>
<dbReference type="Pfam" id="PF12706">
    <property type="entry name" value="Lactamase_B_2"/>
    <property type="match status" value="1"/>
</dbReference>
<sequence>MRLTILGCRAGVPADGEPSSGYLVETAATRLLLDCGPGIATALSGILPAVDLDAVILSHLHSDHCYDLLPIGKSLLNRLAHFPGLGFETAGEFRPVPLYVPAGSGDLLRRWAGLFPVASTPILDRAFEVAFDVREYSPGDVVTVGDCTITLVELRHAAPNCGIRVLGPDSALAYTGDTGMTPALIDLARGVDLLVAEATLAEPDPGPHGHLCGREAGRVAAEAAVGALLLTHLPTRDKAWLDANRAAAAGEFDGPIRIARPAERIEIRAGR</sequence>
<gene>
    <name evidence="2" type="ORF">SAMN05443668_10916</name>
</gene>
<organism evidence="2 3">
    <name type="scientific">Cryptosporangium aurantiacum</name>
    <dbReference type="NCBI Taxonomy" id="134849"/>
    <lineage>
        <taxon>Bacteria</taxon>
        <taxon>Bacillati</taxon>
        <taxon>Actinomycetota</taxon>
        <taxon>Actinomycetes</taxon>
        <taxon>Cryptosporangiales</taxon>
        <taxon>Cryptosporangiaceae</taxon>
        <taxon>Cryptosporangium</taxon>
    </lineage>
</organism>
<keyword evidence="3" id="KW-1185">Reference proteome</keyword>
<dbReference type="PANTHER" id="PTHR46018">
    <property type="entry name" value="ZINC PHOSPHODIESTERASE ELAC PROTEIN 1"/>
    <property type="match status" value="1"/>
</dbReference>
<dbReference type="SMART" id="SM00849">
    <property type="entry name" value="Lactamase_B"/>
    <property type="match status" value="1"/>
</dbReference>
<proteinExistence type="predicted"/>
<dbReference type="GO" id="GO:0042781">
    <property type="term" value="F:3'-tRNA processing endoribonuclease activity"/>
    <property type="evidence" value="ECO:0007669"/>
    <property type="project" value="TreeGrafter"/>
</dbReference>
<dbReference type="Proteomes" id="UP000184440">
    <property type="component" value="Unassembled WGS sequence"/>
</dbReference>